<accession>A6DFA7</accession>
<organism evidence="5 6">
    <name type="scientific">Lentisphaera araneosa HTCC2155</name>
    <dbReference type="NCBI Taxonomy" id="313628"/>
    <lineage>
        <taxon>Bacteria</taxon>
        <taxon>Pseudomonadati</taxon>
        <taxon>Lentisphaerota</taxon>
        <taxon>Lentisphaeria</taxon>
        <taxon>Lentisphaerales</taxon>
        <taxon>Lentisphaeraceae</taxon>
        <taxon>Lentisphaera</taxon>
    </lineage>
</organism>
<evidence type="ECO:0000313" key="6">
    <source>
        <dbReference type="Proteomes" id="UP000004947"/>
    </source>
</evidence>
<reference evidence="5 6" key="1">
    <citation type="journal article" date="2010" name="J. Bacteriol.">
        <title>Genome sequence of Lentisphaera araneosa HTCC2155T, the type species of the order Lentisphaerales in the phylum Lentisphaerae.</title>
        <authorList>
            <person name="Thrash J.C."/>
            <person name="Cho J.C."/>
            <person name="Vergin K.L."/>
            <person name="Morris R.M."/>
            <person name="Giovannoni S.J."/>
        </authorList>
    </citation>
    <scope>NUCLEOTIDE SEQUENCE [LARGE SCALE GENOMIC DNA]</scope>
    <source>
        <strain evidence="5 6">HTCC2155</strain>
    </source>
</reference>
<comment type="caution">
    <text evidence="5">The sequence shown here is derived from an EMBL/GenBank/DDBJ whole genome shotgun (WGS) entry which is preliminary data.</text>
</comment>
<feature type="domain" description="DUF1553" evidence="3">
    <location>
        <begin position="624"/>
        <end position="885"/>
    </location>
</feature>
<dbReference type="Proteomes" id="UP000004947">
    <property type="component" value="Unassembled WGS sequence"/>
</dbReference>
<dbReference type="eggNOG" id="COG2010">
    <property type="taxonomic scope" value="Bacteria"/>
</dbReference>
<dbReference type="Pfam" id="PF07587">
    <property type="entry name" value="PSD1"/>
    <property type="match status" value="1"/>
</dbReference>
<gene>
    <name evidence="5" type="ORF">LNTAR_17093</name>
</gene>
<dbReference type="Gene3D" id="2.60.120.260">
    <property type="entry name" value="Galactose-binding domain-like"/>
    <property type="match status" value="1"/>
</dbReference>
<dbReference type="InterPro" id="IPR008979">
    <property type="entry name" value="Galactose-bd-like_sf"/>
</dbReference>
<dbReference type="Pfam" id="PF07635">
    <property type="entry name" value="PSCyt1"/>
    <property type="match status" value="1"/>
</dbReference>
<dbReference type="PANTHER" id="PTHR35889">
    <property type="entry name" value="CYCLOINULO-OLIGOSACCHARIDE FRUCTANOTRANSFERASE-RELATED"/>
    <property type="match status" value="1"/>
</dbReference>
<dbReference type="RefSeq" id="WP_007276609.1">
    <property type="nucleotide sequence ID" value="NZ_ABCK01000001.1"/>
</dbReference>
<dbReference type="EMBL" id="ABCK01000001">
    <property type="protein sequence ID" value="EDM29487.1"/>
    <property type="molecule type" value="Genomic_DNA"/>
</dbReference>
<evidence type="ECO:0000256" key="1">
    <source>
        <dbReference type="SAM" id="Coils"/>
    </source>
</evidence>
<keyword evidence="1" id="KW-0175">Coiled coil</keyword>
<dbReference type="InterPro" id="IPR036909">
    <property type="entry name" value="Cyt_c-like_dom_sf"/>
</dbReference>
<protein>
    <submittedName>
        <fullName evidence="5">Probable chromosome segregation protein</fullName>
    </submittedName>
</protein>
<dbReference type="AlphaFoldDB" id="A6DFA7"/>
<evidence type="ECO:0000259" key="4">
    <source>
        <dbReference type="Pfam" id="PF07635"/>
    </source>
</evidence>
<feature type="domain" description="DUF1549" evidence="2">
    <location>
        <begin position="405"/>
        <end position="499"/>
    </location>
</feature>
<dbReference type="SUPFAM" id="SSF46626">
    <property type="entry name" value="Cytochrome c"/>
    <property type="match status" value="1"/>
</dbReference>
<proteinExistence type="predicted"/>
<feature type="coiled-coil region" evidence="1">
    <location>
        <begin position="877"/>
        <end position="904"/>
    </location>
</feature>
<dbReference type="Pfam" id="PF07583">
    <property type="entry name" value="PSCyt2"/>
    <property type="match status" value="2"/>
</dbReference>
<dbReference type="GO" id="GO:0009055">
    <property type="term" value="F:electron transfer activity"/>
    <property type="evidence" value="ECO:0007669"/>
    <property type="project" value="InterPro"/>
</dbReference>
<sequence>MYKFLSVFLLASSLSAELSFNRDVRPILSKYCFHCHGPDEESREKKLRLDITEGEMGAYRTRRGKTAIKPGDPMASHVYLRMISDDEDDIMPPPDIKKEMKAEEIAIIKQWIEDGAEYQGHWAFQKPQQHSAPQVKNDKWPENQIDSFVLSELEKKGLSPAAKADKRTLIRRLYLDLTGISPSLTEVEEFLNDQSADAYEKLVDRVLTKDTHAERLALDWLDTARYADTNGYSIDDHRDMWAWRDWVIKAFIDNKPYDEFVTEQVAGDLLVKKPIQEMPKTSWIWKKEVKQNEKINLRKRFHLDSLPKQAHLNASCDDKFTFILNGKKLGGSDLWTKPMSVEITKQLKVGWNDILVKAENVASLGGFVAVLKLDNDYVVSDKSWDVQFNNGKWLKATEHKVYGSAPWNTVLKLQEKPQLNQDEIQRVVATGFLRNGMNTHEGGTLPQEYITFYHNDKVDTVSTAFLGMTTKCAQCHDHKFDPISQKDFYSMYAFFNNSSESGMGAGRGGNSNPILKVNSALMSKDKMLAAYNERITELKELQVEIKKQEQYLGFKSIKGVQNIDKEIQVLNAQIKSGKTSVMIMDWKPKKTHIRIRGQYDQLGEEVQPAALGQILAFDEQYPKNRLGLAQWILAEDNPLTARVAVNRYWQMIFGTGLVKTSEDFGSQGEYPSHLELLDVLALDFRKNDWDIRRLIKKIVMSATYQQSSRYNAMAAKVDPYNRLHHRAPSFRLSAELVRDNALEISGLLNHKVGGPSVHPVQPLGLWAQISHFGHGGGGGFSSQAYYEGKALRRSMYTAIKRTAGHPAMAAFDAPNREVCTVRRQQTNTPLQSLVMLNDPQFMQAATFLAKRMKAKSEQVEEQLTYGFELATGRLANRAEINLIKQNYEKQLKFYTENKEHLEKMIEAGNDADLGALIVSASMMINLSESMTRN</sequence>
<feature type="domain" description="DUF1549" evidence="2">
    <location>
        <begin position="144"/>
        <end position="295"/>
    </location>
</feature>
<dbReference type="InterPro" id="IPR011444">
    <property type="entry name" value="DUF1549"/>
</dbReference>
<dbReference type="GO" id="GO:0020037">
    <property type="term" value="F:heme binding"/>
    <property type="evidence" value="ECO:0007669"/>
    <property type="project" value="InterPro"/>
</dbReference>
<keyword evidence="6" id="KW-1185">Reference proteome</keyword>
<dbReference type="InterPro" id="IPR011429">
    <property type="entry name" value="Cyt_c_Planctomycete-type"/>
</dbReference>
<evidence type="ECO:0000313" key="5">
    <source>
        <dbReference type="EMBL" id="EDM29487.1"/>
    </source>
</evidence>
<feature type="domain" description="Cytochrome C Planctomycete-type" evidence="4">
    <location>
        <begin position="32"/>
        <end position="95"/>
    </location>
</feature>
<evidence type="ECO:0000259" key="3">
    <source>
        <dbReference type="Pfam" id="PF07587"/>
    </source>
</evidence>
<dbReference type="InterPro" id="IPR022655">
    <property type="entry name" value="DUF1553"/>
</dbReference>
<evidence type="ECO:0000259" key="2">
    <source>
        <dbReference type="Pfam" id="PF07583"/>
    </source>
</evidence>
<dbReference type="STRING" id="313628.LNTAR_17093"/>
<dbReference type="SUPFAM" id="SSF49785">
    <property type="entry name" value="Galactose-binding domain-like"/>
    <property type="match status" value="1"/>
</dbReference>
<dbReference type="PANTHER" id="PTHR35889:SF3">
    <property type="entry name" value="F-BOX DOMAIN-CONTAINING PROTEIN"/>
    <property type="match status" value="1"/>
</dbReference>
<name>A6DFA7_9BACT</name>
<dbReference type="OrthoDB" id="9815108at2"/>